<dbReference type="GO" id="GO:0043565">
    <property type="term" value="F:sequence-specific DNA binding"/>
    <property type="evidence" value="ECO:0007669"/>
    <property type="project" value="InterPro"/>
</dbReference>
<dbReference type="Proteomes" id="UP000070250">
    <property type="component" value="Chromosome"/>
</dbReference>
<dbReference type="PRINTS" id="PR01590">
    <property type="entry name" value="HTHFIS"/>
</dbReference>
<reference evidence="7 8" key="1">
    <citation type="submission" date="2015-06" db="EMBL/GenBank/DDBJ databases">
        <title>A Comprehensive Approach to Explore the Metabolic and Phylogenetic Diversity of Bacterial Steroid Degradation in the Environment: Testosterone as an Example.</title>
        <authorList>
            <person name="Yang F.-C."/>
            <person name="Chen Y.-L."/>
            <person name="Yu C.-P."/>
            <person name="Tang S.-L."/>
            <person name="Wang P.-H."/>
            <person name="Ismail W."/>
            <person name="Wang C.-H."/>
            <person name="Yang C.-Y."/>
            <person name="Chiang Y.-R."/>
        </authorList>
    </citation>
    <scope>NUCLEOTIDE SEQUENCE [LARGE SCALE GENOMIC DNA]</scope>
    <source>
        <strain evidence="7 8">DSM 18526</strain>
    </source>
</reference>
<dbReference type="SUPFAM" id="SSF46689">
    <property type="entry name" value="Homeodomain-like"/>
    <property type="match status" value="1"/>
</dbReference>
<dbReference type="FunFam" id="3.40.50.300:FF:000006">
    <property type="entry name" value="DNA-binding transcriptional regulator NtrC"/>
    <property type="match status" value="1"/>
</dbReference>
<dbReference type="GO" id="GO:0006355">
    <property type="term" value="P:regulation of DNA-templated transcription"/>
    <property type="evidence" value="ECO:0007669"/>
    <property type="project" value="InterPro"/>
</dbReference>
<keyword evidence="4" id="KW-0238">DNA-binding</keyword>
<dbReference type="InterPro" id="IPR025943">
    <property type="entry name" value="Sigma_54_int_dom_ATP-bd_2"/>
</dbReference>
<evidence type="ECO:0000313" key="8">
    <source>
        <dbReference type="Proteomes" id="UP000070250"/>
    </source>
</evidence>
<dbReference type="InterPro" id="IPR009057">
    <property type="entry name" value="Homeodomain-like_sf"/>
</dbReference>
<dbReference type="EMBL" id="CP011971">
    <property type="protein sequence ID" value="AMN46596.1"/>
    <property type="molecule type" value="Genomic_DNA"/>
</dbReference>
<sequence length="399" mass="42825">MMAHNANHLTIVADADAAAAGAPPADADTDMIAFAEVSRRLADLARRVAASDCTVLVAGESGTGKEVLARFIHRNSSRASRSFVGVNCAAIPENMLEAILFGYERGAFTGAHAGHPGKFEQAQGGTLLLDEVTEMPLGLQAKLLRVLQEREVERLGARMPVALDVRVLATTNRNLHAEVAAGRFREDLYYRLNVFPLTTAPLRERRDDVLPLAMKLLTARCRPGKRIPALSADAAHKLLTYSWPGNVRELDNVMQRALILAEGTLIEAEHVHLEAPPGGAGQWPRSSLVNASVVPAENPAVDIAATAPRDRLPERAVNATPGTPMDLSSSLSGAERELILDALRIDNGNRQAAAKRLGISPRTLRYKLARLRESGVEIRSAAQVSNIRSGLGAAATLPR</sequence>
<dbReference type="RefSeq" id="WP_066919447.1">
    <property type="nucleotide sequence ID" value="NZ_CP011971.1"/>
</dbReference>
<name>A0A127F835_STEDE</name>
<dbReference type="InterPro" id="IPR002197">
    <property type="entry name" value="HTH_Fis"/>
</dbReference>
<proteinExistence type="predicted"/>
<dbReference type="AlphaFoldDB" id="A0A127F835"/>
<dbReference type="Pfam" id="PF00158">
    <property type="entry name" value="Sigma54_activat"/>
    <property type="match status" value="1"/>
</dbReference>
<gene>
    <name evidence="7" type="ORF">ACG33_05685</name>
</gene>
<organism evidence="7 8">
    <name type="scientific">Steroidobacter denitrificans</name>
    <dbReference type="NCBI Taxonomy" id="465721"/>
    <lineage>
        <taxon>Bacteria</taxon>
        <taxon>Pseudomonadati</taxon>
        <taxon>Pseudomonadota</taxon>
        <taxon>Gammaproteobacteria</taxon>
        <taxon>Steroidobacterales</taxon>
        <taxon>Steroidobacteraceae</taxon>
        <taxon>Steroidobacter</taxon>
    </lineage>
</organism>
<dbReference type="InterPro" id="IPR002078">
    <property type="entry name" value="Sigma_54_int"/>
</dbReference>
<dbReference type="PANTHER" id="PTHR32071:SF21">
    <property type="entry name" value="TRANSCRIPTIONAL REGULATORY PROTEIN FLGR"/>
    <property type="match status" value="1"/>
</dbReference>
<keyword evidence="5" id="KW-0804">Transcription</keyword>
<accession>A0A127F835</accession>
<dbReference type="PROSITE" id="PS50045">
    <property type="entry name" value="SIGMA54_INTERACT_4"/>
    <property type="match status" value="1"/>
</dbReference>
<dbReference type="InterPro" id="IPR058031">
    <property type="entry name" value="AAA_lid_NorR"/>
</dbReference>
<dbReference type="PROSITE" id="PS00675">
    <property type="entry name" value="SIGMA54_INTERACT_1"/>
    <property type="match status" value="1"/>
</dbReference>
<keyword evidence="8" id="KW-1185">Reference proteome</keyword>
<feature type="domain" description="Sigma-54 factor interaction" evidence="6">
    <location>
        <begin position="31"/>
        <end position="259"/>
    </location>
</feature>
<dbReference type="KEGG" id="sdf:ACG33_05685"/>
<dbReference type="InterPro" id="IPR027417">
    <property type="entry name" value="P-loop_NTPase"/>
</dbReference>
<evidence type="ECO:0000256" key="1">
    <source>
        <dbReference type="ARBA" id="ARBA00022741"/>
    </source>
</evidence>
<dbReference type="STRING" id="465721.ACG33_05685"/>
<evidence type="ECO:0000256" key="3">
    <source>
        <dbReference type="ARBA" id="ARBA00023015"/>
    </source>
</evidence>
<dbReference type="Gene3D" id="1.10.8.60">
    <property type="match status" value="1"/>
</dbReference>
<dbReference type="PATRIC" id="fig|465721.4.peg.1212"/>
<dbReference type="GO" id="GO:0005524">
    <property type="term" value="F:ATP binding"/>
    <property type="evidence" value="ECO:0007669"/>
    <property type="project" value="UniProtKB-KW"/>
</dbReference>
<evidence type="ECO:0000259" key="6">
    <source>
        <dbReference type="PROSITE" id="PS50045"/>
    </source>
</evidence>
<dbReference type="PROSITE" id="PS00688">
    <property type="entry name" value="SIGMA54_INTERACT_3"/>
    <property type="match status" value="1"/>
</dbReference>
<dbReference type="InterPro" id="IPR025662">
    <property type="entry name" value="Sigma_54_int_dom_ATP-bd_1"/>
</dbReference>
<keyword evidence="3" id="KW-0805">Transcription regulation</keyword>
<dbReference type="Pfam" id="PF25601">
    <property type="entry name" value="AAA_lid_14"/>
    <property type="match status" value="1"/>
</dbReference>
<dbReference type="Pfam" id="PF02954">
    <property type="entry name" value="HTH_8"/>
    <property type="match status" value="1"/>
</dbReference>
<dbReference type="OrthoDB" id="9804019at2"/>
<evidence type="ECO:0000256" key="2">
    <source>
        <dbReference type="ARBA" id="ARBA00022840"/>
    </source>
</evidence>
<evidence type="ECO:0000256" key="4">
    <source>
        <dbReference type="ARBA" id="ARBA00023125"/>
    </source>
</evidence>
<keyword evidence="1" id="KW-0547">Nucleotide-binding</keyword>
<dbReference type="InterPro" id="IPR003593">
    <property type="entry name" value="AAA+_ATPase"/>
</dbReference>
<dbReference type="Gene3D" id="1.10.10.60">
    <property type="entry name" value="Homeodomain-like"/>
    <property type="match status" value="1"/>
</dbReference>
<dbReference type="SMART" id="SM00382">
    <property type="entry name" value="AAA"/>
    <property type="match status" value="1"/>
</dbReference>
<evidence type="ECO:0000313" key="7">
    <source>
        <dbReference type="EMBL" id="AMN46596.1"/>
    </source>
</evidence>
<dbReference type="PROSITE" id="PS00676">
    <property type="entry name" value="SIGMA54_INTERACT_2"/>
    <property type="match status" value="1"/>
</dbReference>
<protein>
    <submittedName>
        <fullName evidence="7">Fis family transcriptional regulator</fullName>
    </submittedName>
</protein>
<evidence type="ECO:0000256" key="5">
    <source>
        <dbReference type="ARBA" id="ARBA00023163"/>
    </source>
</evidence>
<dbReference type="SUPFAM" id="SSF52540">
    <property type="entry name" value="P-loop containing nucleoside triphosphate hydrolases"/>
    <property type="match status" value="1"/>
</dbReference>
<keyword evidence="2" id="KW-0067">ATP-binding</keyword>
<dbReference type="PANTHER" id="PTHR32071">
    <property type="entry name" value="TRANSCRIPTIONAL REGULATORY PROTEIN"/>
    <property type="match status" value="1"/>
</dbReference>
<dbReference type="Gene3D" id="3.40.50.300">
    <property type="entry name" value="P-loop containing nucleotide triphosphate hydrolases"/>
    <property type="match status" value="1"/>
</dbReference>
<dbReference type="InterPro" id="IPR025944">
    <property type="entry name" value="Sigma_54_int_dom_CS"/>
</dbReference>
<dbReference type="CDD" id="cd00009">
    <property type="entry name" value="AAA"/>
    <property type="match status" value="1"/>
</dbReference>